<gene>
    <name evidence="3" type="ORF">EV190_107113</name>
</gene>
<dbReference type="PANTHER" id="PTHR42923:SF3">
    <property type="entry name" value="PROTOPORPHYRINOGEN OXIDASE"/>
    <property type="match status" value="1"/>
</dbReference>
<feature type="domain" description="Amine oxidase" evidence="2">
    <location>
        <begin position="24"/>
        <end position="429"/>
    </location>
</feature>
<dbReference type="AlphaFoldDB" id="A0A4R6UXW7"/>
<feature type="compositionally biased region" description="Low complexity" evidence="1">
    <location>
        <begin position="111"/>
        <end position="124"/>
    </location>
</feature>
<dbReference type="EMBL" id="SNYN01000007">
    <property type="protein sequence ID" value="TDQ52281.1"/>
    <property type="molecule type" value="Genomic_DNA"/>
</dbReference>
<dbReference type="PANTHER" id="PTHR42923">
    <property type="entry name" value="PROTOPORPHYRINOGEN OXIDASE"/>
    <property type="match status" value="1"/>
</dbReference>
<proteinExistence type="predicted"/>
<feature type="region of interest" description="Disordered" evidence="1">
    <location>
        <begin position="101"/>
        <end position="124"/>
    </location>
</feature>
<dbReference type="InterPro" id="IPR002937">
    <property type="entry name" value="Amino_oxidase"/>
</dbReference>
<dbReference type="Gene3D" id="3.50.50.60">
    <property type="entry name" value="FAD/NAD(P)-binding domain"/>
    <property type="match status" value="1"/>
</dbReference>
<evidence type="ECO:0000313" key="3">
    <source>
        <dbReference type="EMBL" id="TDQ52281.1"/>
    </source>
</evidence>
<evidence type="ECO:0000313" key="4">
    <source>
        <dbReference type="Proteomes" id="UP000295281"/>
    </source>
</evidence>
<comment type="caution">
    <text evidence="3">The sequence shown here is derived from an EMBL/GenBank/DDBJ whole genome shotgun (WGS) entry which is preliminary data.</text>
</comment>
<dbReference type="Proteomes" id="UP000295281">
    <property type="component" value="Unassembled WGS sequence"/>
</dbReference>
<accession>A0A4R6UXW7</accession>
<dbReference type="GO" id="GO:0016491">
    <property type="term" value="F:oxidoreductase activity"/>
    <property type="evidence" value="ECO:0007669"/>
    <property type="project" value="InterPro"/>
</dbReference>
<dbReference type="OrthoDB" id="337830at2"/>
<evidence type="ECO:0000256" key="1">
    <source>
        <dbReference type="SAM" id="MobiDB-lite"/>
    </source>
</evidence>
<dbReference type="RefSeq" id="WP_133741626.1">
    <property type="nucleotide sequence ID" value="NZ_SNYN01000007.1"/>
</dbReference>
<evidence type="ECO:0000259" key="2">
    <source>
        <dbReference type="Pfam" id="PF01593"/>
    </source>
</evidence>
<dbReference type="InterPro" id="IPR036188">
    <property type="entry name" value="FAD/NAD-bd_sf"/>
</dbReference>
<name>A0A4R6UXW7_9ACTN</name>
<keyword evidence="4" id="KW-1185">Reference proteome</keyword>
<reference evidence="3 4" key="1">
    <citation type="submission" date="2019-03" db="EMBL/GenBank/DDBJ databases">
        <title>Genomic Encyclopedia of Type Strains, Phase IV (KMG-IV): sequencing the most valuable type-strain genomes for metagenomic binning, comparative biology and taxonomic classification.</title>
        <authorList>
            <person name="Goeker M."/>
        </authorList>
    </citation>
    <scope>NUCLEOTIDE SEQUENCE [LARGE SCALE GENOMIC DNA]</scope>
    <source>
        <strain evidence="3 4">DSM 46770</strain>
    </source>
</reference>
<protein>
    <submittedName>
        <fullName evidence="3">Flavin-dependent amine oxidoreductase</fullName>
    </submittedName>
</protein>
<dbReference type="Pfam" id="PF01593">
    <property type="entry name" value="Amino_oxidase"/>
    <property type="match status" value="1"/>
</dbReference>
<organism evidence="3 4">
    <name type="scientific">Actinorugispora endophytica</name>
    <dbReference type="NCBI Taxonomy" id="1605990"/>
    <lineage>
        <taxon>Bacteria</taxon>
        <taxon>Bacillati</taxon>
        <taxon>Actinomycetota</taxon>
        <taxon>Actinomycetes</taxon>
        <taxon>Streptosporangiales</taxon>
        <taxon>Nocardiopsidaceae</taxon>
        <taxon>Actinorugispora</taxon>
    </lineage>
</organism>
<dbReference type="SUPFAM" id="SSF51905">
    <property type="entry name" value="FAD/NAD(P)-binding domain"/>
    <property type="match status" value="1"/>
</dbReference>
<dbReference type="InterPro" id="IPR050464">
    <property type="entry name" value="Zeta_carotene_desat/Oxidored"/>
</dbReference>
<sequence length="589" mass="65598">MADSATAPASTESCDYAIAGGGVCGLYTAWRLLKDAQENNRARRVVVYEQSTRVGGRLLSWVPVEGLRAELGGMRFFEQQQLVRRLLEQLGLGEEVADVRVDDPGPPWNPRGARTAAGDDTTARGRCLPAPGERGRSAVELLVGAFDSVLREKANVDVFDQRLDGRTPQTREDWDEVKQHLTYDGRKLWHVGFWNLLADKLSFEAYDHIVDSFGHYSLASNWNAAEAMRSIMLEFVQDPAYKTLSKGYESLPRFLAEQVTALGRRVNGRGWETIRREHRLRGFDESGGRVRLILATGAKDVAADAGSLVLAMPRRSLEALETTPAWNIRADHELRGLVRSVKPYPAFTLFLLYRTRWWERHGSGSRWLRHGRSVCDPPIRQTYYMRPDACEESGGDCPPYGVLMASYDDARTVDHWSGPESPSGLKAELDARLGQETPEAAALLGNLFYAAVGHGGEARTGPHGDWWKDPPAHVRKADEKMIEETTEQLAVLHGISPGDIPAPVIGAYADWTSDPFGGGWNFWRPRTDVKDVMERIKKPLKTTNAFVVGEAYSGEQGWVEGALTTAESVLQNHLGVNRPDWLRGCYLGW</sequence>